<proteinExistence type="predicted"/>
<dbReference type="EMBL" id="SLWV01000034">
    <property type="protein sequence ID" value="TCO69161.1"/>
    <property type="molecule type" value="Genomic_DNA"/>
</dbReference>
<keyword evidence="2" id="KW-1185">Reference proteome</keyword>
<reference evidence="1 2" key="1">
    <citation type="submission" date="2019-03" db="EMBL/GenBank/DDBJ databases">
        <title>Genomic Encyclopedia of Type Strains, Phase IV (KMG-IV): sequencing the most valuable type-strain genomes for metagenomic binning, comparative biology and taxonomic classification.</title>
        <authorList>
            <person name="Goeker M."/>
        </authorList>
    </citation>
    <scope>NUCLEOTIDE SEQUENCE [LARGE SCALE GENOMIC DNA]</scope>
    <source>
        <strain evidence="1 2">DSM 102940</strain>
    </source>
</reference>
<accession>A0A4R2K765</accession>
<gene>
    <name evidence="1" type="ORF">EV214_13421</name>
</gene>
<dbReference type="RefSeq" id="WP_132247765.1">
    <property type="nucleotide sequence ID" value="NZ_SLWV01000034.1"/>
</dbReference>
<name>A0A4R2K765_9FIRM</name>
<organism evidence="1 2">
    <name type="scientific">Marinisporobacter balticus</name>
    <dbReference type="NCBI Taxonomy" id="2018667"/>
    <lineage>
        <taxon>Bacteria</taxon>
        <taxon>Bacillati</taxon>
        <taxon>Bacillota</taxon>
        <taxon>Clostridia</taxon>
        <taxon>Peptostreptococcales</taxon>
        <taxon>Thermotaleaceae</taxon>
        <taxon>Marinisporobacter</taxon>
    </lineage>
</organism>
<sequence length="84" mass="9798">MEKILKQILAELKELKEGQSKMQLDISEIKTDGKDTREQTADLTEFKTETSQNISDIKDTLKFLLHKEIETEKEIYALKQIKSK</sequence>
<evidence type="ECO:0000313" key="2">
    <source>
        <dbReference type="Proteomes" id="UP000294919"/>
    </source>
</evidence>
<evidence type="ECO:0000313" key="1">
    <source>
        <dbReference type="EMBL" id="TCO69161.1"/>
    </source>
</evidence>
<protein>
    <submittedName>
        <fullName evidence="1">Uncharacterized protein</fullName>
    </submittedName>
</protein>
<dbReference type="AlphaFoldDB" id="A0A4R2K765"/>
<dbReference type="Proteomes" id="UP000294919">
    <property type="component" value="Unassembled WGS sequence"/>
</dbReference>
<dbReference type="OrthoDB" id="1716019at2"/>
<comment type="caution">
    <text evidence="1">The sequence shown here is derived from an EMBL/GenBank/DDBJ whole genome shotgun (WGS) entry which is preliminary data.</text>
</comment>